<evidence type="ECO:0000313" key="3">
    <source>
        <dbReference type="Proteomes" id="UP000735205"/>
    </source>
</evidence>
<evidence type="ECO:0000313" key="2">
    <source>
        <dbReference type="EMBL" id="MBS9335880.1"/>
    </source>
</evidence>
<keyword evidence="1" id="KW-0472">Membrane</keyword>
<organism evidence="2 3">
    <name type="scientific">Fructobacillus papyrifericola</name>
    <dbReference type="NCBI Taxonomy" id="2713172"/>
    <lineage>
        <taxon>Bacteria</taxon>
        <taxon>Bacillati</taxon>
        <taxon>Bacillota</taxon>
        <taxon>Bacilli</taxon>
        <taxon>Lactobacillales</taxon>
        <taxon>Lactobacillaceae</taxon>
        <taxon>Fructobacillus</taxon>
    </lineage>
</organism>
<feature type="transmembrane region" description="Helical" evidence="1">
    <location>
        <begin position="42"/>
        <end position="64"/>
    </location>
</feature>
<sequence length="133" mass="15640">MKAKFYYQPISDWAKMGELLLLCLLFISPIWASELFYNVNGYWLAYTLVIVALYVLLFFSRFVMIQDGTFTLHRLFLKNVQIDLRRSSAKLAFGQHSVRIQDENQQVIYLFLSKKAIQTLKENSNGQNHEDHN</sequence>
<comment type="caution">
    <text evidence="2">The sequence shown here is derived from an EMBL/GenBank/DDBJ whole genome shotgun (WGS) entry which is preliminary data.</text>
</comment>
<protein>
    <recommendedName>
        <fullName evidence="4">Pore-forming protein</fullName>
    </recommendedName>
</protein>
<evidence type="ECO:0008006" key="4">
    <source>
        <dbReference type="Google" id="ProtNLM"/>
    </source>
</evidence>
<dbReference type="InterPro" id="IPR020215">
    <property type="entry name" value="EbsA-like"/>
</dbReference>
<keyword evidence="1" id="KW-1133">Transmembrane helix</keyword>
<keyword evidence="3" id="KW-1185">Reference proteome</keyword>
<accession>A0ABS5QRX4</accession>
<reference evidence="2 3" key="1">
    <citation type="submission" date="2020-02" db="EMBL/GenBank/DDBJ databases">
        <title>Fructobacillus sp. isolated from paper mulberry of Taiwan.</title>
        <authorList>
            <person name="Lin S.-T."/>
        </authorList>
    </citation>
    <scope>NUCLEOTIDE SEQUENCE [LARGE SCALE GENOMIC DNA]</scope>
    <source>
        <strain evidence="2 3">M1-21</strain>
    </source>
</reference>
<proteinExistence type="predicted"/>
<dbReference type="Pfam" id="PF17255">
    <property type="entry name" value="EbsA"/>
    <property type="match status" value="1"/>
</dbReference>
<dbReference type="EMBL" id="JAAMFJ010000001">
    <property type="protein sequence ID" value="MBS9335880.1"/>
    <property type="molecule type" value="Genomic_DNA"/>
</dbReference>
<name>A0ABS5QRX4_9LACO</name>
<keyword evidence="1" id="KW-0812">Transmembrane</keyword>
<gene>
    <name evidence="2" type="ORF">G6R28_01345</name>
</gene>
<dbReference type="RefSeq" id="WP_213792446.1">
    <property type="nucleotide sequence ID" value="NZ_JAAMFJ010000001.1"/>
</dbReference>
<dbReference type="Proteomes" id="UP000735205">
    <property type="component" value="Unassembled WGS sequence"/>
</dbReference>
<evidence type="ECO:0000256" key="1">
    <source>
        <dbReference type="SAM" id="Phobius"/>
    </source>
</evidence>